<proteinExistence type="predicted"/>
<evidence type="ECO:0000313" key="2">
    <source>
        <dbReference type="Proteomes" id="UP000257109"/>
    </source>
</evidence>
<gene>
    <name evidence="1" type="ORF">CR513_54615</name>
</gene>
<feature type="non-terminal residue" evidence="1">
    <location>
        <position position="1"/>
    </location>
</feature>
<dbReference type="Proteomes" id="UP000257109">
    <property type="component" value="Unassembled WGS sequence"/>
</dbReference>
<dbReference type="AlphaFoldDB" id="A0A371EKP0"/>
<keyword evidence="2" id="KW-1185">Reference proteome</keyword>
<dbReference type="EMBL" id="QJKJ01013367">
    <property type="protein sequence ID" value="RDX66601.1"/>
    <property type="molecule type" value="Genomic_DNA"/>
</dbReference>
<protein>
    <submittedName>
        <fullName evidence="1">Uncharacterized protein</fullName>
    </submittedName>
</protein>
<evidence type="ECO:0000313" key="1">
    <source>
        <dbReference type="EMBL" id="RDX66601.1"/>
    </source>
</evidence>
<reference evidence="1" key="1">
    <citation type="submission" date="2018-05" db="EMBL/GenBank/DDBJ databases">
        <title>Draft genome of Mucuna pruriens seed.</title>
        <authorList>
            <person name="Nnadi N.E."/>
            <person name="Vos R."/>
            <person name="Hasami M.H."/>
            <person name="Devisetty U.K."/>
            <person name="Aguiy J.C."/>
        </authorList>
    </citation>
    <scope>NUCLEOTIDE SEQUENCE [LARGE SCALE GENOMIC DNA]</scope>
    <source>
        <strain evidence="1">JCA_2017</strain>
    </source>
</reference>
<organism evidence="1 2">
    <name type="scientific">Mucuna pruriens</name>
    <name type="common">Velvet bean</name>
    <name type="synonym">Dolichos pruriens</name>
    <dbReference type="NCBI Taxonomy" id="157652"/>
    <lineage>
        <taxon>Eukaryota</taxon>
        <taxon>Viridiplantae</taxon>
        <taxon>Streptophyta</taxon>
        <taxon>Embryophyta</taxon>
        <taxon>Tracheophyta</taxon>
        <taxon>Spermatophyta</taxon>
        <taxon>Magnoliopsida</taxon>
        <taxon>eudicotyledons</taxon>
        <taxon>Gunneridae</taxon>
        <taxon>Pentapetalae</taxon>
        <taxon>rosids</taxon>
        <taxon>fabids</taxon>
        <taxon>Fabales</taxon>
        <taxon>Fabaceae</taxon>
        <taxon>Papilionoideae</taxon>
        <taxon>50 kb inversion clade</taxon>
        <taxon>NPAAA clade</taxon>
        <taxon>indigoferoid/millettioid clade</taxon>
        <taxon>Phaseoleae</taxon>
        <taxon>Mucuna</taxon>
    </lineage>
</organism>
<comment type="caution">
    <text evidence="1">The sequence shown here is derived from an EMBL/GenBank/DDBJ whole genome shotgun (WGS) entry which is preliminary data.</text>
</comment>
<name>A0A371EKP0_MUCPR</name>
<accession>A0A371EKP0</accession>
<sequence length="103" mass="12571">MVKLQITKHILLSRDFHRDLYLNLKIHSLEVYTNFTTYLYNSLNNDIYMNIFRRYLLKTYIISYGKDCSIKLNNSCYRLKQYEQCDIIILMNIKMTSLVYVFF</sequence>
<dbReference type="OrthoDB" id="1712839at2759"/>